<evidence type="ECO:0008006" key="4">
    <source>
        <dbReference type="Google" id="ProtNLM"/>
    </source>
</evidence>
<organism evidence="2 3">
    <name type="scientific">Sphingomonas telluris</name>
    <dbReference type="NCBI Taxonomy" id="2907998"/>
    <lineage>
        <taxon>Bacteria</taxon>
        <taxon>Pseudomonadati</taxon>
        <taxon>Pseudomonadota</taxon>
        <taxon>Alphaproteobacteria</taxon>
        <taxon>Sphingomonadales</taxon>
        <taxon>Sphingomonadaceae</taxon>
        <taxon>Sphingomonas</taxon>
    </lineage>
</organism>
<sequence length="211" mass="22139">MSVTAEKDKMRVMLWRMLAGAVVGAAGTGLFLAFVGEPHMDLKDPGVMIAIVSGLTYVLIGLIVALGLASPKAGAKFLNVEDAEEIREEGPKLWLSALCCLLIGGFLLALAMAGGLIGTQLALIVAGACLAGVLFVGTISARKYDELTRQISLEASAWSFYVILLGGGLWAALAHLGYGPWISPIAFVAALPLLLLVVCFVVIARKGMLIR</sequence>
<reference evidence="2 3" key="1">
    <citation type="submission" date="2022-03" db="EMBL/GenBank/DDBJ databases">
        <authorList>
            <person name="Jo J.-H."/>
            <person name="Im W.-T."/>
        </authorList>
    </citation>
    <scope>NUCLEOTIDE SEQUENCE [LARGE SCALE GENOMIC DNA]</scope>
    <source>
        <strain evidence="2 3">SM33</strain>
    </source>
</reference>
<feature type="transmembrane region" description="Helical" evidence="1">
    <location>
        <begin position="12"/>
        <end position="35"/>
    </location>
</feature>
<keyword evidence="1" id="KW-0812">Transmembrane</keyword>
<dbReference type="EMBL" id="JAKZHW010000001">
    <property type="protein sequence ID" value="MCH8615708.1"/>
    <property type="molecule type" value="Genomic_DNA"/>
</dbReference>
<feature type="transmembrane region" description="Helical" evidence="1">
    <location>
        <begin position="93"/>
        <end position="111"/>
    </location>
</feature>
<dbReference type="RefSeq" id="WP_241446551.1">
    <property type="nucleotide sequence ID" value="NZ_JAKZHW010000001.1"/>
</dbReference>
<keyword evidence="3" id="KW-1185">Reference proteome</keyword>
<evidence type="ECO:0000313" key="3">
    <source>
        <dbReference type="Proteomes" id="UP001203058"/>
    </source>
</evidence>
<keyword evidence="1" id="KW-1133">Transmembrane helix</keyword>
<keyword evidence="1" id="KW-0472">Membrane</keyword>
<comment type="caution">
    <text evidence="2">The sequence shown here is derived from an EMBL/GenBank/DDBJ whole genome shotgun (WGS) entry which is preliminary data.</text>
</comment>
<accession>A0ABS9VLT8</accession>
<feature type="transmembrane region" description="Helical" evidence="1">
    <location>
        <begin position="117"/>
        <end position="137"/>
    </location>
</feature>
<feature type="transmembrane region" description="Helical" evidence="1">
    <location>
        <begin position="184"/>
        <end position="204"/>
    </location>
</feature>
<evidence type="ECO:0000256" key="1">
    <source>
        <dbReference type="SAM" id="Phobius"/>
    </source>
</evidence>
<gene>
    <name evidence="2" type="ORF">LZ016_06290</name>
</gene>
<dbReference type="Proteomes" id="UP001203058">
    <property type="component" value="Unassembled WGS sequence"/>
</dbReference>
<evidence type="ECO:0000313" key="2">
    <source>
        <dbReference type="EMBL" id="MCH8615708.1"/>
    </source>
</evidence>
<feature type="transmembrane region" description="Helical" evidence="1">
    <location>
        <begin position="47"/>
        <end position="69"/>
    </location>
</feature>
<protein>
    <recommendedName>
        <fullName evidence="4">DUF2178 domain-containing protein</fullName>
    </recommendedName>
</protein>
<proteinExistence type="predicted"/>
<feature type="transmembrane region" description="Helical" evidence="1">
    <location>
        <begin position="158"/>
        <end position="178"/>
    </location>
</feature>
<name>A0ABS9VLT8_9SPHN</name>